<dbReference type="InterPro" id="IPR004457">
    <property type="entry name" value="Znf_ZPR1"/>
</dbReference>
<organism evidence="6 7">
    <name type="scientific">Aduncisulcus paluster</name>
    <dbReference type="NCBI Taxonomy" id="2918883"/>
    <lineage>
        <taxon>Eukaryota</taxon>
        <taxon>Metamonada</taxon>
        <taxon>Carpediemonas-like organisms</taxon>
        <taxon>Aduncisulcus</taxon>
    </lineage>
</organism>
<name>A0ABQ5K1K2_9EUKA</name>
<feature type="domain" description="Zinc finger ZPR1-type" evidence="5">
    <location>
        <begin position="248"/>
        <end position="408"/>
    </location>
</feature>
<keyword evidence="4" id="KW-0862">Zinc</keyword>
<protein>
    <submittedName>
        <fullName evidence="6">Zinc finger protein ZPR1</fullName>
    </submittedName>
</protein>
<evidence type="ECO:0000256" key="4">
    <source>
        <dbReference type="ARBA" id="ARBA00022833"/>
    </source>
</evidence>
<keyword evidence="2" id="KW-0479">Metal-binding</keyword>
<dbReference type="InterPro" id="IPR042451">
    <property type="entry name" value="ZPR1_A/B_dom"/>
</dbReference>
<sequence length="454" mass="50562">MSEVQEVESLCMNCHEKGTTRLCMTMVPGFKEVLLSSFYCPHCNFSNQTIESLEDIQDKGVHYSVKISEPIDLLRHVVKGDFATITIPEIGLEMPKEAQKGSLSNVEGILGAAAEGLGQLQPVRHIQQPEVAKKIDELIAKIHDLTDLKSPFTVILDDPSGNSFVENLVLDDETVKKIPNEYKVTRYVRTKEQCLEIGVKPEQEAAFQALSAKKEKASKAQCITHDVASEEKLEEYVTTSSEVMSFYTECPSCTSRCEQRMVIANIPHFKEIVLMALKCERCGYKDVEVKSGGGISKKGKKITFNITDPVDLSRDVLKSETASVEVPMLGLTITPGSLGGFFTTIEGLLEKSKDQLKRELAFFSGDSATSEKRKKVVAFLEKFDLLMEGKTPFTIIIDDPANGSYIQNLYAPEDDPEMVEEEYKRTKEQDDELGITALLLDEEDSEEGDAEEEK</sequence>
<dbReference type="Pfam" id="PF03367">
    <property type="entry name" value="Zn_ribbon_ZPR1"/>
    <property type="match status" value="2"/>
</dbReference>
<dbReference type="NCBIfam" id="TIGR00310">
    <property type="entry name" value="ZPR1_znf"/>
    <property type="match status" value="2"/>
</dbReference>
<dbReference type="InterPro" id="IPR042452">
    <property type="entry name" value="ZPR1_Znf1/2"/>
</dbReference>
<dbReference type="Pfam" id="PF22794">
    <property type="entry name" value="jr-ZPR1"/>
    <property type="match status" value="2"/>
</dbReference>
<keyword evidence="7" id="KW-1185">Reference proteome</keyword>
<evidence type="ECO:0000313" key="7">
    <source>
        <dbReference type="Proteomes" id="UP001057375"/>
    </source>
</evidence>
<evidence type="ECO:0000256" key="1">
    <source>
        <dbReference type="ARBA" id="ARBA00008354"/>
    </source>
</evidence>
<keyword evidence="3" id="KW-0863">Zinc-finger</keyword>
<dbReference type="SMART" id="SM00709">
    <property type="entry name" value="Zpr1"/>
    <property type="match status" value="2"/>
</dbReference>
<dbReference type="Proteomes" id="UP001057375">
    <property type="component" value="Unassembled WGS sequence"/>
</dbReference>
<gene>
    <name evidence="6" type="ORF">ADUPG1_012531</name>
</gene>
<dbReference type="InterPro" id="IPR040141">
    <property type="entry name" value="ZPR1"/>
</dbReference>
<comment type="similarity">
    <text evidence="1">Belongs to the ZPR1 family.</text>
</comment>
<proteinExistence type="inferred from homology"/>
<dbReference type="PANTHER" id="PTHR10876:SF0">
    <property type="entry name" value="ZINC FINGER PROTEIN ZPR1"/>
    <property type="match status" value="1"/>
</dbReference>
<feature type="domain" description="Zinc finger ZPR1-type" evidence="5">
    <location>
        <begin position="9"/>
        <end position="167"/>
    </location>
</feature>
<evidence type="ECO:0000259" key="5">
    <source>
        <dbReference type="SMART" id="SM00709"/>
    </source>
</evidence>
<dbReference type="Gene3D" id="2.20.25.420">
    <property type="entry name" value="ZPR1, zinc finger domain"/>
    <property type="match status" value="2"/>
</dbReference>
<dbReference type="PANTHER" id="PTHR10876">
    <property type="entry name" value="ZINC FINGER PROTEIN ZPR1"/>
    <property type="match status" value="1"/>
</dbReference>
<evidence type="ECO:0000313" key="6">
    <source>
        <dbReference type="EMBL" id="GKT23767.1"/>
    </source>
</evidence>
<dbReference type="EMBL" id="BQXS01012484">
    <property type="protein sequence ID" value="GKT23767.1"/>
    <property type="molecule type" value="Genomic_DNA"/>
</dbReference>
<accession>A0ABQ5K1K2</accession>
<dbReference type="Gene3D" id="2.60.120.1040">
    <property type="entry name" value="ZPR1, A/B domain"/>
    <property type="match status" value="2"/>
</dbReference>
<reference evidence="6" key="1">
    <citation type="submission" date="2022-03" db="EMBL/GenBank/DDBJ databases">
        <title>Draft genome sequence of Aduncisulcus paluster, a free-living microaerophilic Fornicata.</title>
        <authorList>
            <person name="Yuyama I."/>
            <person name="Kume K."/>
            <person name="Tamura T."/>
            <person name="Inagaki Y."/>
            <person name="Hashimoto T."/>
        </authorList>
    </citation>
    <scope>NUCLEOTIDE SEQUENCE</scope>
    <source>
        <strain evidence="6">NY0171</strain>
    </source>
</reference>
<evidence type="ECO:0000256" key="2">
    <source>
        <dbReference type="ARBA" id="ARBA00022723"/>
    </source>
</evidence>
<evidence type="ECO:0000256" key="3">
    <source>
        <dbReference type="ARBA" id="ARBA00022771"/>
    </source>
</evidence>
<comment type="caution">
    <text evidence="6">The sequence shown here is derived from an EMBL/GenBank/DDBJ whole genome shotgun (WGS) entry which is preliminary data.</text>
</comment>
<dbReference type="InterPro" id="IPR056180">
    <property type="entry name" value="ZPR1_jr_dom"/>
</dbReference>